<comment type="caution">
    <text evidence="2">The sequence shown here is derived from an EMBL/GenBank/DDBJ whole genome shotgun (WGS) entry which is preliminary data.</text>
</comment>
<dbReference type="Proteomes" id="UP001432027">
    <property type="component" value="Unassembled WGS sequence"/>
</dbReference>
<keyword evidence="1" id="KW-0472">Membrane</keyword>
<dbReference type="AlphaFoldDB" id="A0AAV5U219"/>
<feature type="transmembrane region" description="Helical" evidence="1">
    <location>
        <begin position="177"/>
        <end position="198"/>
    </location>
</feature>
<feature type="non-terminal residue" evidence="2">
    <location>
        <position position="1"/>
    </location>
</feature>
<gene>
    <name evidence="2" type="ORF">PENTCL1PPCAC_22712</name>
</gene>
<feature type="transmembrane region" description="Helical" evidence="1">
    <location>
        <begin position="141"/>
        <end position="165"/>
    </location>
</feature>
<feature type="non-terminal residue" evidence="2">
    <location>
        <position position="223"/>
    </location>
</feature>
<proteinExistence type="predicted"/>
<keyword evidence="1" id="KW-1133">Transmembrane helix</keyword>
<evidence type="ECO:0000256" key="1">
    <source>
        <dbReference type="SAM" id="Phobius"/>
    </source>
</evidence>
<reference evidence="2" key="1">
    <citation type="submission" date="2023-10" db="EMBL/GenBank/DDBJ databases">
        <title>Genome assembly of Pristionchus species.</title>
        <authorList>
            <person name="Yoshida K."/>
            <person name="Sommer R.J."/>
        </authorList>
    </citation>
    <scope>NUCLEOTIDE SEQUENCE</scope>
    <source>
        <strain evidence="2">RS0144</strain>
    </source>
</reference>
<sequence>LRMDRLKDSIRDLPSKSSIVKIRSLFHTLAHGDDTDYEEFENREGDIRTFRENDKAFRVFGTGVHVKIGAYLAALIGLTLTVGFCFFYSLYHNRGQGRNSFLDHIELIDLIYAFLVGIPCHIILAIGILQERKSFFAPFIVFYASNFVLNIFFTFLTIIAAAFDFHRKLFGNVQLDFSWTLFQIGWTSAQALAIYVVFKCRRYVAAKNHFKANQVSIPYSVST</sequence>
<organism evidence="2 3">
    <name type="scientific">Pristionchus entomophagus</name>
    <dbReference type="NCBI Taxonomy" id="358040"/>
    <lineage>
        <taxon>Eukaryota</taxon>
        <taxon>Metazoa</taxon>
        <taxon>Ecdysozoa</taxon>
        <taxon>Nematoda</taxon>
        <taxon>Chromadorea</taxon>
        <taxon>Rhabditida</taxon>
        <taxon>Rhabditina</taxon>
        <taxon>Diplogasteromorpha</taxon>
        <taxon>Diplogasteroidea</taxon>
        <taxon>Neodiplogasteridae</taxon>
        <taxon>Pristionchus</taxon>
    </lineage>
</organism>
<protein>
    <recommendedName>
        <fullName evidence="4">G protein-coupled receptor</fullName>
    </recommendedName>
</protein>
<accession>A0AAV5U219</accession>
<keyword evidence="3" id="KW-1185">Reference proteome</keyword>
<evidence type="ECO:0008006" key="4">
    <source>
        <dbReference type="Google" id="ProtNLM"/>
    </source>
</evidence>
<keyword evidence="1" id="KW-0812">Transmembrane</keyword>
<name>A0AAV5U219_9BILA</name>
<evidence type="ECO:0000313" key="2">
    <source>
        <dbReference type="EMBL" id="GMT00538.1"/>
    </source>
</evidence>
<evidence type="ECO:0000313" key="3">
    <source>
        <dbReference type="Proteomes" id="UP001432027"/>
    </source>
</evidence>
<feature type="transmembrane region" description="Helical" evidence="1">
    <location>
        <begin position="68"/>
        <end position="90"/>
    </location>
</feature>
<feature type="transmembrane region" description="Helical" evidence="1">
    <location>
        <begin position="110"/>
        <end position="129"/>
    </location>
</feature>
<dbReference type="EMBL" id="BTSX01000005">
    <property type="protein sequence ID" value="GMT00538.1"/>
    <property type="molecule type" value="Genomic_DNA"/>
</dbReference>